<protein>
    <submittedName>
        <fullName evidence="2">Uncharacterized protein</fullName>
    </submittedName>
</protein>
<feature type="signal peptide" evidence="1">
    <location>
        <begin position="1"/>
        <end position="24"/>
    </location>
</feature>
<reference evidence="2 3" key="1">
    <citation type="journal article" date="2022" name="G3 (Bethesda)">
        <title>Evaluating Illumina-, Nanopore-, and PacBio-based genome assembly strategies with the bald notothen, Trematomus borchgrevinki.</title>
        <authorList>
            <person name="Rayamajhi N."/>
            <person name="Cheng C.C."/>
            <person name="Catchen J.M."/>
        </authorList>
    </citation>
    <scope>NUCLEOTIDE SEQUENCE [LARGE SCALE GENOMIC DNA]</scope>
    <source>
        <strain evidence="2">AGRC-2024</strain>
    </source>
</reference>
<accession>A0ABD2HFV5</accession>
<evidence type="ECO:0000313" key="3">
    <source>
        <dbReference type="Proteomes" id="UP001619887"/>
    </source>
</evidence>
<dbReference type="AlphaFoldDB" id="A0ABD2HFV5"/>
<dbReference type="EMBL" id="JBIYXZ010002070">
    <property type="protein sequence ID" value="KAL3064918.1"/>
    <property type="molecule type" value="Genomic_DNA"/>
</dbReference>
<evidence type="ECO:0000313" key="2">
    <source>
        <dbReference type="EMBL" id="KAL3064918.1"/>
    </source>
</evidence>
<keyword evidence="1" id="KW-0732">Signal</keyword>
<reference evidence="2 3" key="2">
    <citation type="journal article" date="2024" name="G3 (Bethesda)">
        <title>The genome of the cryopelagic Antarctic bald notothen, Trematomus borchgrevinki.</title>
        <authorList>
            <person name="Rayamajhi N."/>
            <person name="Rivera-Colon A.G."/>
            <person name="Minhas B.F."/>
            <person name="Cheng C.C."/>
            <person name="Catchen J.M."/>
        </authorList>
    </citation>
    <scope>NUCLEOTIDE SEQUENCE [LARGE SCALE GENOMIC DNA]</scope>
    <source>
        <strain evidence="2">AGRC-2024</strain>
    </source>
</reference>
<organism evidence="2 3">
    <name type="scientific">Pagothenia borchgrevinki</name>
    <name type="common">Bald rockcod</name>
    <name type="synonym">Trematomus borchgrevinki</name>
    <dbReference type="NCBI Taxonomy" id="8213"/>
    <lineage>
        <taxon>Eukaryota</taxon>
        <taxon>Metazoa</taxon>
        <taxon>Chordata</taxon>
        <taxon>Craniata</taxon>
        <taxon>Vertebrata</taxon>
        <taxon>Euteleostomi</taxon>
        <taxon>Actinopterygii</taxon>
        <taxon>Neopterygii</taxon>
        <taxon>Teleostei</taxon>
        <taxon>Neoteleostei</taxon>
        <taxon>Acanthomorphata</taxon>
        <taxon>Eupercaria</taxon>
        <taxon>Perciformes</taxon>
        <taxon>Notothenioidei</taxon>
        <taxon>Nototheniidae</taxon>
        <taxon>Pagothenia</taxon>
    </lineage>
</organism>
<evidence type="ECO:0000256" key="1">
    <source>
        <dbReference type="SAM" id="SignalP"/>
    </source>
</evidence>
<keyword evidence="3" id="KW-1185">Reference proteome</keyword>
<gene>
    <name evidence="2" type="ORF">OYC64_001031</name>
</gene>
<dbReference type="Proteomes" id="UP001619887">
    <property type="component" value="Unassembled WGS sequence"/>
</dbReference>
<comment type="caution">
    <text evidence="2">The sequence shown here is derived from an EMBL/GenBank/DDBJ whole genome shotgun (WGS) entry which is preliminary data.</text>
</comment>
<proteinExistence type="predicted"/>
<name>A0ABD2HFV5_PAGBO</name>
<feature type="chain" id="PRO_5044767265" evidence="1">
    <location>
        <begin position="25"/>
        <end position="122"/>
    </location>
</feature>
<sequence>MNVNSAPRILSVLVLMGSLDGSSAVKTITSPFSCCPDATLPYKPECDTTFKLSDKNFAWSSDGESKCIAPCTEMKDGRMKMTGCHNVTACIVCRDENNKLDERKIQYIGDLCAAVRSKEHGA</sequence>